<comment type="cofactor">
    <cofactor evidence="1">
        <name>Zn(2+)</name>
        <dbReference type="ChEBI" id="CHEBI:29105"/>
    </cofactor>
</comment>
<proteinExistence type="inferred from homology"/>
<evidence type="ECO:0000256" key="10">
    <source>
        <dbReference type="ARBA" id="ARBA00023136"/>
    </source>
</evidence>
<dbReference type="Proteomes" id="UP000243784">
    <property type="component" value="Chromosome"/>
</dbReference>
<reference evidence="13 14" key="1">
    <citation type="journal article" date="2016" name="Biochim. Biophys. Acta">
        <title>Photochemical characterization of actinorhodopsin and its functional existence in the natural host.</title>
        <authorList>
            <person name="Nakamura S."/>
            <person name="Kikukawa T."/>
            <person name="Tamogami J."/>
            <person name="Kamiya M."/>
            <person name="Aizawa T."/>
            <person name="Hahn M.W."/>
            <person name="Ihara K."/>
            <person name="Kamo N."/>
            <person name="Demura M."/>
        </authorList>
    </citation>
    <scope>NUCLEOTIDE SEQUENCE [LARGE SCALE GENOMIC DNA]</scope>
    <source>
        <strain evidence="13 14">MWH-Dar1</strain>
    </source>
</reference>
<dbReference type="InterPro" id="IPR036034">
    <property type="entry name" value="PDZ_sf"/>
</dbReference>
<accession>A0A1D9DZN9</accession>
<evidence type="ECO:0000256" key="6">
    <source>
        <dbReference type="ARBA" id="ARBA00022801"/>
    </source>
</evidence>
<keyword evidence="4" id="KW-0645">Protease</keyword>
<dbReference type="SUPFAM" id="SSF50156">
    <property type="entry name" value="PDZ domain-like"/>
    <property type="match status" value="1"/>
</dbReference>
<keyword evidence="8 11" id="KW-1133">Transmembrane helix</keyword>
<evidence type="ECO:0000313" key="13">
    <source>
        <dbReference type="EMBL" id="AOY56259.1"/>
    </source>
</evidence>
<keyword evidence="7" id="KW-0862">Zinc</keyword>
<dbReference type="InterPro" id="IPR008915">
    <property type="entry name" value="Peptidase_M50"/>
</dbReference>
<evidence type="ECO:0000256" key="4">
    <source>
        <dbReference type="ARBA" id="ARBA00022670"/>
    </source>
</evidence>
<evidence type="ECO:0000259" key="12">
    <source>
        <dbReference type="SMART" id="SM00228"/>
    </source>
</evidence>
<dbReference type="InterPro" id="IPR001478">
    <property type="entry name" value="PDZ"/>
</dbReference>
<dbReference type="GO" id="GO:0004222">
    <property type="term" value="F:metalloendopeptidase activity"/>
    <property type="evidence" value="ECO:0007669"/>
    <property type="project" value="InterPro"/>
</dbReference>
<keyword evidence="14" id="KW-1185">Reference proteome</keyword>
<dbReference type="Pfam" id="PF02163">
    <property type="entry name" value="Peptidase_M50"/>
    <property type="match status" value="1"/>
</dbReference>
<evidence type="ECO:0000256" key="1">
    <source>
        <dbReference type="ARBA" id="ARBA00001947"/>
    </source>
</evidence>
<dbReference type="RefSeq" id="WP_084028424.1">
    <property type="nucleotide sequence ID" value="NZ_CP015208.1"/>
</dbReference>
<keyword evidence="6" id="KW-0378">Hydrolase</keyword>
<evidence type="ECO:0000256" key="3">
    <source>
        <dbReference type="ARBA" id="ARBA00007931"/>
    </source>
</evidence>
<dbReference type="AlphaFoldDB" id="A0A1D9DZN9"/>
<evidence type="ECO:0000256" key="2">
    <source>
        <dbReference type="ARBA" id="ARBA00004141"/>
    </source>
</evidence>
<dbReference type="GO" id="GO:0006508">
    <property type="term" value="P:proteolysis"/>
    <property type="evidence" value="ECO:0007669"/>
    <property type="project" value="UniProtKB-KW"/>
</dbReference>
<dbReference type="KEGG" id="rpla:A4Z71_04675"/>
<organism evidence="13 14">
    <name type="scientific">Candidatus Rhodoluna planktonica</name>
    <dbReference type="NCBI Taxonomy" id="535712"/>
    <lineage>
        <taxon>Bacteria</taxon>
        <taxon>Bacillati</taxon>
        <taxon>Actinomycetota</taxon>
        <taxon>Actinomycetes</taxon>
        <taxon>Micrococcales</taxon>
        <taxon>Microbacteriaceae</taxon>
        <taxon>Luna cluster</taxon>
        <taxon>Luna-1 subcluster</taxon>
        <taxon>Rhodoluna</taxon>
    </lineage>
</organism>
<dbReference type="InterPro" id="IPR004387">
    <property type="entry name" value="Pept_M50_Zn"/>
</dbReference>
<evidence type="ECO:0000256" key="11">
    <source>
        <dbReference type="SAM" id="Phobius"/>
    </source>
</evidence>
<dbReference type="CDD" id="cd06163">
    <property type="entry name" value="S2P-M50_PDZ_RseP-like"/>
    <property type="match status" value="1"/>
</dbReference>
<evidence type="ECO:0000256" key="7">
    <source>
        <dbReference type="ARBA" id="ARBA00022833"/>
    </source>
</evidence>
<dbReference type="SMART" id="SM00228">
    <property type="entry name" value="PDZ"/>
    <property type="match status" value="1"/>
</dbReference>
<feature type="transmembrane region" description="Helical" evidence="11">
    <location>
        <begin position="123"/>
        <end position="148"/>
    </location>
</feature>
<feature type="transmembrane region" description="Helical" evidence="11">
    <location>
        <begin position="348"/>
        <end position="368"/>
    </location>
</feature>
<dbReference type="OrthoDB" id="9782003at2"/>
<name>A0A1D9DZN9_9MICO</name>
<dbReference type="PANTHER" id="PTHR42837:SF2">
    <property type="entry name" value="MEMBRANE METALLOPROTEASE ARASP2, CHLOROPLASTIC-RELATED"/>
    <property type="match status" value="1"/>
</dbReference>
<evidence type="ECO:0000313" key="14">
    <source>
        <dbReference type="Proteomes" id="UP000243784"/>
    </source>
</evidence>
<dbReference type="EMBL" id="CP015208">
    <property type="protein sequence ID" value="AOY56259.1"/>
    <property type="molecule type" value="Genomic_DNA"/>
</dbReference>
<sequence>MIDIILYFSGIVFVAAGIGLSIGLHELGHLWPAKLFGIKVPKYAIGFGPTLFKRQVGETEYSLKLIPLGGFITMIGMYPPDKKPNKKRRFADLIASARNAHSEYVQPEDHSRMFYKLPVYKRAIIMFGGPFMNLILGFALIISGLSAIGEPQRSTTIEEVSQCIPQIVDAKTVPCDPATAAPSPATLAGLLPDDKILAINQVNVATWAEASKLLVSAETLNLTVQRGADQLQISVTPVEAQRPQFDTNGAMQLDESGNPILVATPVLGIVLKDQLVPLSLSASFERASMALNQTAIMLLDLPNQVAQIATATFGGETRSTDGLVSIVGVGQIAGEVASSNNFEVLQKLSVGFLILGSLNFALFAFNMVPLLPLDGGHIAGGVYEAVKRRAYKVLKRPDPGPADTALLMPLTYVVFLAIIALSLLLIFSDLVNPII</sequence>
<evidence type="ECO:0000256" key="5">
    <source>
        <dbReference type="ARBA" id="ARBA00022692"/>
    </source>
</evidence>
<dbReference type="STRING" id="535712.A4Z71_04675"/>
<evidence type="ECO:0000256" key="9">
    <source>
        <dbReference type="ARBA" id="ARBA00023049"/>
    </source>
</evidence>
<dbReference type="PANTHER" id="PTHR42837">
    <property type="entry name" value="REGULATOR OF SIGMA-E PROTEASE RSEP"/>
    <property type="match status" value="1"/>
</dbReference>
<feature type="transmembrane region" description="Helical" evidence="11">
    <location>
        <begin position="405"/>
        <end position="427"/>
    </location>
</feature>
<comment type="subcellular location">
    <subcellularLocation>
        <location evidence="2">Membrane</location>
        <topology evidence="2">Multi-pass membrane protein</topology>
    </subcellularLocation>
</comment>
<feature type="transmembrane region" description="Helical" evidence="11">
    <location>
        <begin position="5"/>
        <end position="24"/>
    </location>
</feature>
<gene>
    <name evidence="13" type="ORF">A4Z71_04675</name>
</gene>
<protein>
    <recommendedName>
        <fullName evidence="12">PDZ domain-containing protein</fullName>
    </recommendedName>
</protein>
<comment type="similarity">
    <text evidence="3">Belongs to the peptidase M50B family.</text>
</comment>
<dbReference type="GO" id="GO:0016020">
    <property type="term" value="C:membrane"/>
    <property type="evidence" value="ECO:0007669"/>
    <property type="project" value="UniProtKB-SubCell"/>
</dbReference>
<keyword evidence="9" id="KW-0482">Metalloprotease</keyword>
<dbReference type="Gene3D" id="2.30.42.10">
    <property type="match status" value="1"/>
</dbReference>
<keyword evidence="10 11" id="KW-0472">Membrane</keyword>
<feature type="domain" description="PDZ" evidence="12">
    <location>
        <begin position="134"/>
        <end position="228"/>
    </location>
</feature>
<evidence type="ECO:0000256" key="8">
    <source>
        <dbReference type="ARBA" id="ARBA00022989"/>
    </source>
</evidence>
<keyword evidence="5 11" id="KW-0812">Transmembrane</keyword>